<reference evidence="2 3" key="1">
    <citation type="submission" date="2016-05" db="EMBL/GenBank/DDBJ databases">
        <title>Genomic and physiological characterization of Planctopirus sp. isolated from fresh water lake.</title>
        <authorList>
            <person name="Subhash Y."/>
            <person name="Ramana C."/>
        </authorList>
    </citation>
    <scope>NUCLEOTIDE SEQUENCE [LARGE SCALE GENOMIC DNA]</scope>
    <source>
        <strain evidence="2 3">JC280</strain>
    </source>
</reference>
<feature type="signal peptide" evidence="1">
    <location>
        <begin position="1"/>
        <end position="27"/>
    </location>
</feature>
<dbReference type="GO" id="GO:0030246">
    <property type="term" value="F:carbohydrate binding"/>
    <property type="evidence" value="ECO:0007669"/>
    <property type="project" value="InterPro"/>
</dbReference>
<dbReference type="OrthoDB" id="9772097at2"/>
<dbReference type="RefSeq" id="WP_068846630.1">
    <property type="nucleotide sequence ID" value="NZ_LYDR01000040.1"/>
</dbReference>
<dbReference type="PROSITE" id="PS51257">
    <property type="entry name" value="PROKAR_LIPOPROTEIN"/>
    <property type="match status" value="1"/>
</dbReference>
<evidence type="ECO:0000313" key="2">
    <source>
        <dbReference type="EMBL" id="ODA34423.1"/>
    </source>
</evidence>
<dbReference type="SUPFAM" id="SSF49452">
    <property type="entry name" value="Starch-binding domain-like"/>
    <property type="match status" value="1"/>
</dbReference>
<feature type="chain" id="PRO_5008673238" description="Methylamine utilization protein" evidence="1">
    <location>
        <begin position="28"/>
        <end position="257"/>
    </location>
</feature>
<evidence type="ECO:0000256" key="1">
    <source>
        <dbReference type="SAM" id="SignalP"/>
    </source>
</evidence>
<dbReference type="AlphaFoldDB" id="A0A1C3EME8"/>
<keyword evidence="3" id="KW-1185">Reference proteome</keyword>
<gene>
    <name evidence="2" type="ORF">A6X21_17330</name>
</gene>
<dbReference type="STRING" id="1841610.A6X21_17330"/>
<dbReference type="Gene3D" id="2.60.40.420">
    <property type="entry name" value="Cupredoxins - blue copper proteins"/>
    <property type="match status" value="1"/>
</dbReference>
<name>A0A1C3EME8_9PLAN</name>
<dbReference type="EMBL" id="LYDR01000040">
    <property type="protein sequence ID" value="ODA34423.1"/>
    <property type="molecule type" value="Genomic_DNA"/>
</dbReference>
<accession>A0A1C3EME8</accession>
<sequence>MKTLFRSFACFAISAAACLAVTTGANAADWGTLSGQIVLDGAVPDAKVLVRKGDSTVRDAAVCAKEDLLDQSLVVDPASKGIANVVIYLTKAPKSIHPDLKGGKTATVEFDNQTCLFVPRVIAVQTGQPIKVLNTDAVAHNVHTYSTKNTAVNFLVQPGNKTGVPLKGTEQERVPFKVTCDIHPWMLGHWMVCDHPYFAVTGADGKFTIENLPAGEEIEVRMWQERSGYVQKPAKMTLKAGANDLGAIKVPVASFNK</sequence>
<proteinExistence type="predicted"/>
<dbReference type="Proteomes" id="UP000094828">
    <property type="component" value="Unassembled WGS sequence"/>
</dbReference>
<evidence type="ECO:0008006" key="4">
    <source>
        <dbReference type="Google" id="ProtNLM"/>
    </source>
</evidence>
<keyword evidence="1" id="KW-0732">Signal</keyword>
<dbReference type="SUPFAM" id="SSF49503">
    <property type="entry name" value="Cupredoxins"/>
    <property type="match status" value="1"/>
</dbReference>
<protein>
    <recommendedName>
        <fullName evidence="4">Methylamine utilization protein</fullName>
    </recommendedName>
</protein>
<evidence type="ECO:0000313" key="3">
    <source>
        <dbReference type="Proteomes" id="UP000094828"/>
    </source>
</evidence>
<organism evidence="2 3">
    <name type="scientific">Planctopirus hydrillae</name>
    <dbReference type="NCBI Taxonomy" id="1841610"/>
    <lineage>
        <taxon>Bacteria</taxon>
        <taxon>Pseudomonadati</taxon>
        <taxon>Planctomycetota</taxon>
        <taxon>Planctomycetia</taxon>
        <taxon>Planctomycetales</taxon>
        <taxon>Planctomycetaceae</taxon>
        <taxon>Planctopirus</taxon>
    </lineage>
</organism>
<dbReference type="InterPro" id="IPR013784">
    <property type="entry name" value="Carb-bd-like_fold"/>
</dbReference>
<dbReference type="InterPro" id="IPR008972">
    <property type="entry name" value="Cupredoxin"/>
</dbReference>
<comment type="caution">
    <text evidence="2">The sequence shown here is derived from an EMBL/GenBank/DDBJ whole genome shotgun (WGS) entry which is preliminary data.</text>
</comment>